<feature type="transmembrane region" description="Helical" evidence="1">
    <location>
        <begin position="198"/>
        <end position="221"/>
    </location>
</feature>
<keyword evidence="3" id="KW-1185">Reference proteome</keyword>
<dbReference type="Proteomes" id="UP001501475">
    <property type="component" value="Unassembled WGS sequence"/>
</dbReference>
<reference evidence="2 3" key="1">
    <citation type="journal article" date="2019" name="Int. J. Syst. Evol. Microbiol.">
        <title>The Global Catalogue of Microorganisms (GCM) 10K type strain sequencing project: providing services to taxonomists for standard genome sequencing and annotation.</title>
        <authorList>
            <consortium name="The Broad Institute Genomics Platform"/>
            <consortium name="The Broad Institute Genome Sequencing Center for Infectious Disease"/>
            <person name="Wu L."/>
            <person name="Ma J."/>
        </authorList>
    </citation>
    <scope>NUCLEOTIDE SEQUENCE [LARGE SCALE GENOMIC DNA]</scope>
    <source>
        <strain evidence="2 3">JCM 15591</strain>
    </source>
</reference>
<feature type="transmembrane region" description="Helical" evidence="1">
    <location>
        <begin position="34"/>
        <end position="50"/>
    </location>
</feature>
<protein>
    <submittedName>
        <fullName evidence="2">Glycosyltransferase 87 family protein</fullName>
    </submittedName>
</protein>
<feature type="transmembrane region" description="Helical" evidence="1">
    <location>
        <begin position="161"/>
        <end position="186"/>
    </location>
</feature>
<feature type="transmembrane region" description="Helical" evidence="1">
    <location>
        <begin position="127"/>
        <end position="149"/>
    </location>
</feature>
<proteinExistence type="predicted"/>
<evidence type="ECO:0000256" key="1">
    <source>
        <dbReference type="SAM" id="Phobius"/>
    </source>
</evidence>
<keyword evidence="1" id="KW-0812">Transmembrane</keyword>
<accession>A0ABN2L4V3</accession>
<comment type="caution">
    <text evidence="2">The sequence shown here is derived from an EMBL/GenBank/DDBJ whole genome shotgun (WGS) entry which is preliminary data.</text>
</comment>
<evidence type="ECO:0000313" key="2">
    <source>
        <dbReference type="EMBL" id="GAA1775356.1"/>
    </source>
</evidence>
<keyword evidence="1" id="KW-0472">Membrane</keyword>
<gene>
    <name evidence="2" type="ORF">GCM10009810_35420</name>
</gene>
<feature type="transmembrane region" description="Helical" evidence="1">
    <location>
        <begin position="389"/>
        <end position="409"/>
    </location>
</feature>
<feature type="transmembrane region" description="Helical" evidence="1">
    <location>
        <begin position="284"/>
        <end position="308"/>
    </location>
</feature>
<organism evidence="2 3">
    <name type="scientific">Nostocoides vanveenii</name>
    <dbReference type="NCBI Taxonomy" id="330835"/>
    <lineage>
        <taxon>Bacteria</taxon>
        <taxon>Bacillati</taxon>
        <taxon>Actinomycetota</taxon>
        <taxon>Actinomycetes</taxon>
        <taxon>Micrococcales</taxon>
        <taxon>Intrasporangiaceae</taxon>
        <taxon>Nostocoides</taxon>
    </lineage>
</organism>
<feature type="transmembrane region" description="Helical" evidence="1">
    <location>
        <begin position="358"/>
        <end position="377"/>
    </location>
</feature>
<name>A0ABN2L4V3_9MICO</name>
<feature type="transmembrane region" description="Helical" evidence="1">
    <location>
        <begin position="233"/>
        <end position="263"/>
    </location>
</feature>
<keyword evidence="1" id="KW-1133">Transmembrane helix</keyword>
<feature type="transmembrane region" description="Helical" evidence="1">
    <location>
        <begin position="320"/>
        <end position="346"/>
    </location>
</feature>
<evidence type="ECO:0000313" key="3">
    <source>
        <dbReference type="Proteomes" id="UP001501475"/>
    </source>
</evidence>
<dbReference type="EMBL" id="BAAAPN010000104">
    <property type="protein sequence ID" value="GAA1775356.1"/>
    <property type="molecule type" value="Genomic_DNA"/>
</dbReference>
<sequence>MRMLPDVLPAPATALMGGPPGRYASPNGWWRRIALRLVALVSVPMMLAVLQREHCIRFGWSGDDQFFRECFSDLPAQYSIGGLNTGFGGYLAGQAHLTEPVLSGSVMSLLGGLAPGGSALEQSRFYFFYWVALITLLLAATVWCVIQLAPDDLQAAAQTALSPVIVLAAVLSTDALAVALVAGALLAWRRDKLTLTGILLGLGALTRGYVLFVAIALYLAAWRSDDLARAYRALLAAATTMLVVGAAFAIVAPDALAASYLSWWSGGAGYGSPWLIPAIATYTLPAWGVTLLALAGWGIAGFVGWVFVRDAYRPPTWAQTALVVTAMGLMVGKAMPVQASLVLVVLAAVSGIRWRDSLIWAGAEALHFVAIWLYVGALTHADRALPGPWYAAFLLIRIAGITWLVTRVWDASHYPSRHHARDVPARSAGTADAELVSP</sequence>